<proteinExistence type="inferred from homology"/>
<dbReference type="InterPro" id="IPR015943">
    <property type="entry name" value="WD40/YVTN_repeat-like_dom_sf"/>
</dbReference>
<dbReference type="GO" id="GO:0017057">
    <property type="term" value="F:6-phosphogluconolactonase activity"/>
    <property type="evidence" value="ECO:0007669"/>
    <property type="project" value="TreeGrafter"/>
</dbReference>
<dbReference type="Pfam" id="PF10282">
    <property type="entry name" value="Lactonase"/>
    <property type="match status" value="1"/>
</dbReference>
<evidence type="ECO:0000256" key="1">
    <source>
        <dbReference type="ARBA" id="ARBA00005564"/>
    </source>
</evidence>
<dbReference type="OrthoDB" id="9790815at2"/>
<dbReference type="PANTHER" id="PTHR30344">
    <property type="entry name" value="6-PHOSPHOGLUCONOLACTONASE-RELATED"/>
    <property type="match status" value="1"/>
</dbReference>
<organism evidence="3 4">
    <name type="scientific">Pseudozobellia thermophila</name>
    <dbReference type="NCBI Taxonomy" id="192903"/>
    <lineage>
        <taxon>Bacteria</taxon>
        <taxon>Pseudomonadati</taxon>
        <taxon>Bacteroidota</taxon>
        <taxon>Flavobacteriia</taxon>
        <taxon>Flavobacteriales</taxon>
        <taxon>Flavobacteriaceae</taxon>
        <taxon>Pseudozobellia</taxon>
    </lineage>
</organism>
<dbReference type="Proteomes" id="UP000184543">
    <property type="component" value="Unassembled WGS sequence"/>
</dbReference>
<dbReference type="RefSeq" id="WP_072992111.1">
    <property type="nucleotide sequence ID" value="NZ_FQYU01000002.1"/>
</dbReference>
<keyword evidence="2" id="KW-0313">Glucose metabolism</keyword>
<protein>
    <submittedName>
        <fullName evidence="3">6-phosphogluconolactonase</fullName>
    </submittedName>
</protein>
<dbReference type="GO" id="GO:0006006">
    <property type="term" value="P:glucose metabolic process"/>
    <property type="evidence" value="ECO:0007669"/>
    <property type="project" value="UniProtKB-KW"/>
</dbReference>
<dbReference type="InterPro" id="IPR011048">
    <property type="entry name" value="Haem_d1_sf"/>
</dbReference>
<comment type="similarity">
    <text evidence="1">Belongs to the cycloisomerase 2 family.</text>
</comment>
<keyword evidence="4" id="KW-1185">Reference proteome</keyword>
<dbReference type="InterPro" id="IPR019405">
    <property type="entry name" value="Lactonase_7-beta_prop"/>
</dbReference>
<dbReference type="SUPFAM" id="SSF51004">
    <property type="entry name" value="C-terminal (heme d1) domain of cytochrome cd1-nitrite reductase"/>
    <property type="match status" value="1"/>
</dbReference>
<dbReference type="Gene3D" id="2.130.10.10">
    <property type="entry name" value="YVTN repeat-like/Quinoprotein amine dehydrogenase"/>
    <property type="match status" value="1"/>
</dbReference>
<dbReference type="PANTHER" id="PTHR30344:SF1">
    <property type="entry name" value="6-PHOSPHOGLUCONOLACTONASE"/>
    <property type="match status" value="1"/>
</dbReference>
<dbReference type="AlphaFoldDB" id="A0A1M6GEH0"/>
<evidence type="ECO:0000313" key="3">
    <source>
        <dbReference type="EMBL" id="SHJ08271.1"/>
    </source>
</evidence>
<dbReference type="EMBL" id="FQYU01000002">
    <property type="protein sequence ID" value="SHJ08271.1"/>
    <property type="molecule type" value="Genomic_DNA"/>
</dbReference>
<accession>A0A1M6GEH0</accession>
<evidence type="ECO:0000256" key="2">
    <source>
        <dbReference type="ARBA" id="ARBA00022526"/>
    </source>
</evidence>
<name>A0A1M6GEH0_9FLAO</name>
<keyword evidence="2" id="KW-0119">Carbohydrate metabolism</keyword>
<sequence>MEILVFFIGSYTEYPIPGFGGIGHGIYTVQLDTGTGALRVLFSEPARNPSYLALSGDNRYLYTSTELDEKEGPKVRAYRVRNDYSLEFINERPIVGGYPCHIATQGNSVLLACYASGNVFQYRTGASGQLMPKPNRYDHEGFSVDKGRQEGPHAHQVAVHPNKRDVYVCDLGIDRIKAYRFEGDELVPNPAKDCDISKGNGPRHMVFDREGKYAFVIGELSGTISVLQSNKGVFKELGTYDTLPEGYDGNPSASAIRLHPDGRYLYVANRKLEAISLFKVDKGSLQSMGHTYTGGEELREFNITPDGQWLIACHQNSHDTVVYRIGQDGRLHEKYRTQEILSPVCVVF</sequence>
<dbReference type="STRING" id="192903.SAMN04488513_102786"/>
<gene>
    <name evidence="3" type="ORF">SAMN04488513_102786</name>
</gene>
<reference evidence="4" key="1">
    <citation type="submission" date="2016-11" db="EMBL/GenBank/DDBJ databases">
        <authorList>
            <person name="Varghese N."/>
            <person name="Submissions S."/>
        </authorList>
    </citation>
    <scope>NUCLEOTIDE SEQUENCE [LARGE SCALE GENOMIC DNA]</scope>
    <source>
        <strain evidence="4">DSM 19858</strain>
    </source>
</reference>
<evidence type="ECO:0000313" key="4">
    <source>
        <dbReference type="Proteomes" id="UP000184543"/>
    </source>
</evidence>
<dbReference type="InterPro" id="IPR050282">
    <property type="entry name" value="Cycloisomerase_2"/>
</dbReference>